<feature type="compositionally biased region" description="Low complexity" evidence="1">
    <location>
        <begin position="391"/>
        <end position="402"/>
    </location>
</feature>
<proteinExistence type="predicted"/>
<keyword evidence="4" id="KW-1185">Reference proteome</keyword>
<accession>A0ABD2I869</accession>
<name>A0ABD2I869_HETSC</name>
<dbReference type="SUPFAM" id="SSF81321">
    <property type="entry name" value="Family A G protein-coupled receptor-like"/>
    <property type="match status" value="1"/>
</dbReference>
<organism evidence="3 4">
    <name type="scientific">Heterodera schachtii</name>
    <name type="common">Sugarbeet cyst nematode worm</name>
    <name type="synonym">Tylenchus schachtii</name>
    <dbReference type="NCBI Taxonomy" id="97005"/>
    <lineage>
        <taxon>Eukaryota</taxon>
        <taxon>Metazoa</taxon>
        <taxon>Ecdysozoa</taxon>
        <taxon>Nematoda</taxon>
        <taxon>Chromadorea</taxon>
        <taxon>Rhabditida</taxon>
        <taxon>Tylenchina</taxon>
        <taxon>Tylenchomorpha</taxon>
        <taxon>Tylenchoidea</taxon>
        <taxon>Heteroderidae</taxon>
        <taxon>Heteroderinae</taxon>
        <taxon>Heterodera</taxon>
    </lineage>
</organism>
<dbReference type="PANTHER" id="PTHR22943">
    <property type="entry name" value="7-TRANSMEMBRANE DOMAIN RECEPTOR C.ELEGANS"/>
    <property type="match status" value="1"/>
</dbReference>
<feature type="transmembrane region" description="Helical" evidence="2">
    <location>
        <begin position="140"/>
        <end position="160"/>
    </location>
</feature>
<dbReference type="PANTHER" id="PTHR22943:SF248">
    <property type="entry name" value="SEVEN TM RECEPTOR"/>
    <property type="match status" value="1"/>
</dbReference>
<evidence type="ECO:0000256" key="2">
    <source>
        <dbReference type="SAM" id="Phobius"/>
    </source>
</evidence>
<feature type="region of interest" description="Disordered" evidence="1">
    <location>
        <begin position="382"/>
        <end position="402"/>
    </location>
</feature>
<feature type="transmembrane region" description="Helical" evidence="2">
    <location>
        <begin position="290"/>
        <end position="315"/>
    </location>
</feature>
<evidence type="ECO:0008006" key="5">
    <source>
        <dbReference type="Google" id="ProtNLM"/>
    </source>
</evidence>
<comment type="caution">
    <text evidence="3">The sequence shown here is derived from an EMBL/GenBank/DDBJ whole genome shotgun (WGS) entry which is preliminary data.</text>
</comment>
<keyword evidence="2" id="KW-0812">Transmembrane</keyword>
<evidence type="ECO:0000313" key="3">
    <source>
        <dbReference type="EMBL" id="KAL3074162.1"/>
    </source>
</evidence>
<dbReference type="Pfam" id="PF10326">
    <property type="entry name" value="7TM_GPCR_Str"/>
    <property type="match status" value="1"/>
</dbReference>
<dbReference type="EMBL" id="JBICCN010000357">
    <property type="protein sequence ID" value="KAL3074162.1"/>
    <property type="molecule type" value="Genomic_DNA"/>
</dbReference>
<keyword evidence="2" id="KW-0472">Membrane</keyword>
<evidence type="ECO:0000256" key="1">
    <source>
        <dbReference type="SAM" id="MobiDB-lite"/>
    </source>
</evidence>
<dbReference type="InterPro" id="IPR019428">
    <property type="entry name" value="7TM_GPCR_serpentine_rcpt_Str"/>
</dbReference>
<feature type="transmembrane region" description="Helical" evidence="2">
    <location>
        <begin position="99"/>
        <end position="128"/>
    </location>
</feature>
<keyword evidence="2" id="KW-1133">Transmembrane helix</keyword>
<reference evidence="3 4" key="1">
    <citation type="submission" date="2024-10" db="EMBL/GenBank/DDBJ databases">
        <authorList>
            <person name="Kim D."/>
        </authorList>
    </citation>
    <scope>NUCLEOTIDE SEQUENCE [LARGE SCALE GENOMIC DNA]</scope>
    <source>
        <strain evidence="3">Taebaek</strain>
    </source>
</reference>
<feature type="transmembrane region" description="Helical" evidence="2">
    <location>
        <begin position="17"/>
        <end position="43"/>
    </location>
</feature>
<feature type="transmembrane region" description="Helical" evidence="2">
    <location>
        <begin position="222"/>
        <end position="247"/>
    </location>
</feature>
<evidence type="ECO:0000313" key="4">
    <source>
        <dbReference type="Proteomes" id="UP001620645"/>
    </source>
</evidence>
<dbReference type="AlphaFoldDB" id="A0ABD2I869"/>
<dbReference type="Proteomes" id="UP001620645">
    <property type="component" value="Unassembled WGS sequence"/>
</dbReference>
<protein>
    <recommendedName>
        <fullName evidence="5">G-protein coupled receptors family 1 profile domain-containing protein</fullName>
    </recommendedName>
</protein>
<feature type="transmembrane region" description="Helical" evidence="2">
    <location>
        <begin position="321"/>
        <end position="346"/>
    </location>
</feature>
<feature type="transmembrane region" description="Helical" evidence="2">
    <location>
        <begin position="55"/>
        <end position="79"/>
    </location>
</feature>
<gene>
    <name evidence="3" type="ORF">niasHS_014992</name>
</gene>
<sequence>MNASQMEESDRFDLVRFVYSVSAAVSFLLGMFLNVLLMYLIYTKTVKAMRIYSRLLLHSCFMDILIVIVSTAVQPILVVDHGYRAVFQNGIFRNLPQPYAYMMNVLWIQLLLFFMVSTTTQFIFRYFLLSRDGRIPAKAMWLMAMFAFWLNLFHIVLLTWSDYPREHYHQAMVELALRVQQETGVTAVKFTSFTWAVNAPSFCHFPPPPVKKCRFSPFQRSFPWLCHVVIMVVLFSSCYIVIGICAVKIRRYVGNTFAQGQQENATGGICATTSLRKQKMREYNNEITRALIVQAVLPTFEAAAMLTQIFLPILYPKDTTVFIILFIAIPLYFAPVLNPLATILLVKPYRRAVLAFILRRRADVRVSTGAFVERTNHSKFPSSTAFSTNIQGQQQQQMTTTE</sequence>